<accession>A0ABR4IDT0</accession>
<dbReference type="PANTHER" id="PTHR33048:SF132">
    <property type="entry name" value="MEMBRANE PROTEIN, PUTATIVE (AFU_ORTHOLOGUE AFUA_6G07820)-RELATED"/>
    <property type="match status" value="1"/>
</dbReference>
<comment type="similarity">
    <text evidence="5">Belongs to the SAT4 family.</text>
</comment>
<evidence type="ECO:0000256" key="1">
    <source>
        <dbReference type="ARBA" id="ARBA00004141"/>
    </source>
</evidence>
<reference evidence="8 9" key="1">
    <citation type="submission" date="2024-07" db="EMBL/GenBank/DDBJ databases">
        <title>Section-level genome sequencing and comparative genomics of Aspergillus sections Usti and Cavernicolus.</title>
        <authorList>
            <consortium name="Lawrence Berkeley National Laboratory"/>
            <person name="Nybo J.L."/>
            <person name="Vesth T.C."/>
            <person name="Theobald S."/>
            <person name="Frisvad J.C."/>
            <person name="Larsen T.O."/>
            <person name="Kjaerboelling I."/>
            <person name="Rothschild-Mancinelli K."/>
            <person name="Lyhne E.K."/>
            <person name="Kogle M.E."/>
            <person name="Barry K."/>
            <person name="Clum A."/>
            <person name="Na H."/>
            <person name="Ledsgaard L."/>
            <person name="Lin J."/>
            <person name="Lipzen A."/>
            <person name="Kuo A."/>
            <person name="Riley R."/>
            <person name="Mondo S."/>
            <person name="LaButti K."/>
            <person name="Haridas S."/>
            <person name="Pangalinan J."/>
            <person name="Salamov A.A."/>
            <person name="Simmons B.A."/>
            <person name="Magnuson J.K."/>
            <person name="Chen J."/>
            <person name="Drula E."/>
            <person name="Henrissat B."/>
            <person name="Wiebenga A."/>
            <person name="Lubbers R.J."/>
            <person name="Gomes A.C."/>
            <person name="Makela M.R."/>
            <person name="Stajich J."/>
            <person name="Grigoriev I.V."/>
            <person name="Mortensen U.H."/>
            <person name="De vries R.P."/>
            <person name="Baker S.E."/>
            <person name="Andersen M.R."/>
        </authorList>
    </citation>
    <scope>NUCLEOTIDE SEQUENCE [LARGE SCALE GENOMIC DNA]</scope>
    <source>
        <strain evidence="8 9">CBS 600.67</strain>
    </source>
</reference>
<dbReference type="Proteomes" id="UP001610335">
    <property type="component" value="Unassembled WGS sequence"/>
</dbReference>
<dbReference type="Pfam" id="PF20684">
    <property type="entry name" value="Fung_rhodopsin"/>
    <property type="match status" value="1"/>
</dbReference>
<dbReference type="InterPro" id="IPR052337">
    <property type="entry name" value="SAT4-like"/>
</dbReference>
<evidence type="ECO:0000256" key="4">
    <source>
        <dbReference type="ARBA" id="ARBA00023136"/>
    </source>
</evidence>
<name>A0ABR4IDT0_9EURO</name>
<evidence type="ECO:0000256" key="3">
    <source>
        <dbReference type="ARBA" id="ARBA00022989"/>
    </source>
</evidence>
<keyword evidence="9" id="KW-1185">Reference proteome</keyword>
<dbReference type="PANTHER" id="PTHR33048">
    <property type="entry name" value="PTH11-LIKE INTEGRAL MEMBRANE PROTEIN (AFU_ORTHOLOGUE AFUA_5G11245)"/>
    <property type="match status" value="1"/>
</dbReference>
<evidence type="ECO:0000313" key="8">
    <source>
        <dbReference type="EMBL" id="KAL2825907.1"/>
    </source>
</evidence>
<comment type="subcellular location">
    <subcellularLocation>
        <location evidence="1">Membrane</location>
        <topology evidence="1">Multi-pass membrane protein</topology>
    </subcellularLocation>
</comment>
<organism evidence="8 9">
    <name type="scientific">Aspergillus cavernicola</name>
    <dbReference type="NCBI Taxonomy" id="176166"/>
    <lineage>
        <taxon>Eukaryota</taxon>
        <taxon>Fungi</taxon>
        <taxon>Dikarya</taxon>
        <taxon>Ascomycota</taxon>
        <taxon>Pezizomycotina</taxon>
        <taxon>Eurotiomycetes</taxon>
        <taxon>Eurotiomycetidae</taxon>
        <taxon>Eurotiales</taxon>
        <taxon>Aspergillaceae</taxon>
        <taxon>Aspergillus</taxon>
        <taxon>Aspergillus subgen. Nidulantes</taxon>
    </lineage>
</organism>
<evidence type="ECO:0000259" key="7">
    <source>
        <dbReference type="Pfam" id="PF20684"/>
    </source>
</evidence>
<gene>
    <name evidence="8" type="ORF">BDW59DRAFT_172032</name>
</gene>
<comment type="caution">
    <text evidence="8">The sequence shown here is derived from an EMBL/GenBank/DDBJ whole genome shotgun (WGS) entry which is preliminary data.</text>
</comment>
<feature type="transmembrane region" description="Helical" evidence="6">
    <location>
        <begin position="29"/>
        <end position="50"/>
    </location>
</feature>
<evidence type="ECO:0000313" key="9">
    <source>
        <dbReference type="Proteomes" id="UP001610335"/>
    </source>
</evidence>
<evidence type="ECO:0000256" key="5">
    <source>
        <dbReference type="ARBA" id="ARBA00038359"/>
    </source>
</evidence>
<keyword evidence="2 6" id="KW-0812">Transmembrane</keyword>
<keyword evidence="4 6" id="KW-0472">Membrane</keyword>
<keyword evidence="3 6" id="KW-1133">Transmembrane helix</keyword>
<feature type="domain" description="Rhodopsin" evidence="7">
    <location>
        <begin position="108"/>
        <end position="151"/>
    </location>
</feature>
<sequence>MMVSHLDWSYPREDQGNTSYLSPRGTHGLAVSIIFTNSLAAIFILARMYTRTKLSKRMEANDCMIVVALVFSFAFMPFGFTIPFYNAALLCAKASIIMQYFRAVISGDPSIPSSCLSSKGLWFSNASMHIATDLAILTIPIPALAALELLRK</sequence>
<feature type="transmembrane region" description="Helical" evidence="6">
    <location>
        <begin position="62"/>
        <end position="85"/>
    </location>
</feature>
<feature type="transmembrane region" description="Helical" evidence="6">
    <location>
        <begin position="126"/>
        <end position="150"/>
    </location>
</feature>
<protein>
    <recommendedName>
        <fullName evidence="7">Rhodopsin domain-containing protein</fullName>
    </recommendedName>
</protein>
<dbReference type="EMBL" id="JBFXLS010000033">
    <property type="protein sequence ID" value="KAL2825907.1"/>
    <property type="molecule type" value="Genomic_DNA"/>
</dbReference>
<evidence type="ECO:0000256" key="6">
    <source>
        <dbReference type="SAM" id="Phobius"/>
    </source>
</evidence>
<proteinExistence type="inferred from homology"/>
<evidence type="ECO:0000256" key="2">
    <source>
        <dbReference type="ARBA" id="ARBA00022692"/>
    </source>
</evidence>
<dbReference type="InterPro" id="IPR049326">
    <property type="entry name" value="Rhodopsin_dom_fungi"/>
</dbReference>